<gene>
    <name evidence="2" type="ORF">COT65_01315</name>
</gene>
<organism evidence="2 3">
    <name type="scientific">Candidatus Shapirobacteria bacterium CG09_land_8_20_14_0_10_47_13</name>
    <dbReference type="NCBI Taxonomy" id="1974481"/>
    <lineage>
        <taxon>Bacteria</taxon>
        <taxon>Candidatus Shapironibacteriota</taxon>
    </lineage>
</organism>
<comment type="caution">
    <text evidence="2">The sequence shown here is derived from an EMBL/GenBank/DDBJ whole genome shotgun (WGS) entry which is preliminary data.</text>
</comment>
<feature type="transmembrane region" description="Helical" evidence="1">
    <location>
        <begin position="59"/>
        <end position="80"/>
    </location>
</feature>
<keyword evidence="1" id="KW-0472">Membrane</keyword>
<accession>A0A2H0WMY4</accession>
<dbReference type="AlphaFoldDB" id="A0A2H0WMY4"/>
<keyword evidence="1" id="KW-1133">Transmembrane helix</keyword>
<protein>
    <recommendedName>
        <fullName evidence="4">Signal transduction histidine kinase subgroup 3 dimerisation and phosphoacceptor domain-containing protein</fullName>
    </recommendedName>
</protein>
<evidence type="ECO:0000313" key="3">
    <source>
        <dbReference type="Proteomes" id="UP000230033"/>
    </source>
</evidence>
<evidence type="ECO:0000256" key="1">
    <source>
        <dbReference type="SAM" id="Phobius"/>
    </source>
</evidence>
<dbReference type="EMBL" id="PEZJ01000017">
    <property type="protein sequence ID" value="PIS13985.1"/>
    <property type="molecule type" value="Genomic_DNA"/>
</dbReference>
<dbReference type="Proteomes" id="UP000230033">
    <property type="component" value="Unassembled WGS sequence"/>
</dbReference>
<evidence type="ECO:0000313" key="2">
    <source>
        <dbReference type="EMBL" id="PIS13985.1"/>
    </source>
</evidence>
<reference evidence="3" key="1">
    <citation type="submission" date="2017-09" db="EMBL/GenBank/DDBJ databases">
        <title>Depth-based differentiation of microbial function through sediment-hosted aquifers and enrichment of novel symbionts in the deep terrestrial subsurface.</title>
        <authorList>
            <person name="Probst A.J."/>
            <person name="Ladd B."/>
            <person name="Jarett J.K."/>
            <person name="Geller-Mcgrath D.E."/>
            <person name="Sieber C.M.K."/>
            <person name="Emerson J.B."/>
            <person name="Anantharaman K."/>
            <person name="Thomas B.C."/>
            <person name="Malmstrom R."/>
            <person name="Stieglmeier M."/>
            <person name="Klingl A."/>
            <person name="Woyke T."/>
            <person name="Ryan C.M."/>
            <person name="Banfield J.F."/>
        </authorList>
    </citation>
    <scope>NUCLEOTIDE SEQUENCE [LARGE SCALE GENOMIC DNA]</scope>
</reference>
<feature type="transmembrane region" description="Helical" evidence="1">
    <location>
        <begin position="128"/>
        <end position="149"/>
    </location>
</feature>
<proteinExistence type="predicted"/>
<keyword evidence="1" id="KW-0812">Transmembrane</keyword>
<feature type="transmembrane region" description="Helical" evidence="1">
    <location>
        <begin position="86"/>
        <end position="116"/>
    </location>
</feature>
<evidence type="ECO:0008006" key="4">
    <source>
        <dbReference type="Google" id="ProtNLM"/>
    </source>
</evidence>
<feature type="transmembrane region" description="Helical" evidence="1">
    <location>
        <begin position="27"/>
        <end position="47"/>
    </location>
</feature>
<sequence length="244" mass="27375">MSFLLHSLFLLTAVVLAFFWTSQPTLSLYTLQLVALFVLVFFANQLVGRRAGGGNRTNLTIDAVIFTLVTLLLVISTGGLTSPLFFLLYFLMFGLSLLFEPLISLSLTGAMILFFAISPTGKSSLEEILQLFSLIMVTPLAIFFGKQYLQVLKDEEKVKILEEEGEILTKEIQKDETDVLLWTSLELKRGLAAILDDLSDLLIDIGHLTVRQKEKLLKIRERTLALLRSGEKLKEEVDKTTDES</sequence>
<name>A0A2H0WMY4_9BACT</name>